<dbReference type="EMBL" id="JBCGDC010000213">
    <property type="protein sequence ID" value="MFB6398213.1"/>
    <property type="molecule type" value="Genomic_DNA"/>
</dbReference>
<name>A0ABV5D1S3_9ACTN</name>
<organism evidence="1 2">
    <name type="scientific">Polymorphospora lycopeni</name>
    <dbReference type="NCBI Taxonomy" id="3140240"/>
    <lineage>
        <taxon>Bacteria</taxon>
        <taxon>Bacillati</taxon>
        <taxon>Actinomycetota</taxon>
        <taxon>Actinomycetes</taxon>
        <taxon>Micromonosporales</taxon>
        <taxon>Micromonosporaceae</taxon>
        <taxon>Polymorphospora</taxon>
    </lineage>
</organism>
<comment type="caution">
    <text evidence="1">The sequence shown here is derived from an EMBL/GenBank/DDBJ whole genome shotgun (WGS) entry which is preliminary data.</text>
</comment>
<gene>
    <name evidence="1" type="ORF">AAFH96_34840</name>
</gene>
<evidence type="ECO:0000313" key="1">
    <source>
        <dbReference type="EMBL" id="MFB6398213.1"/>
    </source>
</evidence>
<proteinExistence type="predicted"/>
<reference evidence="1 2" key="1">
    <citation type="submission" date="2024-04" db="EMBL/GenBank/DDBJ databases">
        <title>Polymorphospora sp. isolated from Baiyangdian Lake in Xiong'an New Area.</title>
        <authorList>
            <person name="Zhang X."/>
            <person name="Liu J."/>
        </authorList>
    </citation>
    <scope>NUCLEOTIDE SEQUENCE [LARGE SCALE GENOMIC DNA]</scope>
    <source>
        <strain evidence="1 2">2-325</strain>
    </source>
</reference>
<sequence>MLDDAEPNDDVAELLTANNALIKLDTGHWPVFSFHVDWRASFSTLDGV</sequence>
<dbReference type="Proteomes" id="UP001582793">
    <property type="component" value="Unassembled WGS sequence"/>
</dbReference>
<dbReference type="RefSeq" id="WP_375737049.1">
    <property type="nucleotide sequence ID" value="NZ_JBCGDC010000213.1"/>
</dbReference>
<protein>
    <submittedName>
        <fullName evidence="1">Uncharacterized protein</fullName>
    </submittedName>
</protein>
<evidence type="ECO:0000313" key="2">
    <source>
        <dbReference type="Proteomes" id="UP001582793"/>
    </source>
</evidence>
<keyword evidence="2" id="KW-1185">Reference proteome</keyword>
<accession>A0ABV5D1S3</accession>